<feature type="signal peptide" evidence="1">
    <location>
        <begin position="1"/>
        <end position="19"/>
    </location>
</feature>
<reference evidence="2 3" key="1">
    <citation type="submission" date="2012-10" db="EMBL/GenBank/DDBJ databases">
        <title>Genome sequencing and analysis of entomopathogenic fungi Beauveria bassiana D1-5.</title>
        <authorList>
            <person name="Li Q."/>
            <person name="Wang L."/>
            <person name="Zhang Z."/>
            <person name="Wang Q."/>
            <person name="Ren J."/>
            <person name="Wang M."/>
            <person name="Xu W."/>
            <person name="Wang J."/>
            <person name="Lu Y."/>
            <person name="Du Q."/>
            <person name="Sun Z."/>
        </authorList>
    </citation>
    <scope>NUCLEOTIDE SEQUENCE [LARGE SCALE GENOMIC DNA]</scope>
    <source>
        <strain evidence="2 3">D1-5</strain>
    </source>
</reference>
<evidence type="ECO:0000256" key="1">
    <source>
        <dbReference type="SAM" id="SignalP"/>
    </source>
</evidence>
<evidence type="ECO:0000313" key="2">
    <source>
        <dbReference type="EMBL" id="KGQ05493.1"/>
    </source>
</evidence>
<dbReference type="OrthoDB" id="5089392at2759"/>
<protein>
    <submittedName>
        <fullName evidence="2">Uncharacterized protein</fullName>
    </submittedName>
</protein>
<dbReference type="Proteomes" id="UP000030106">
    <property type="component" value="Unassembled WGS sequence"/>
</dbReference>
<dbReference type="AlphaFoldDB" id="A0A0A2VD64"/>
<comment type="caution">
    <text evidence="2">The sequence shown here is derived from an EMBL/GenBank/DDBJ whole genome shotgun (WGS) entry which is preliminary data.</text>
</comment>
<sequence>MRFAQTTTFLLAFAAGAHAKISADALVASINNITQLSAQTNDIATNIRFTNAFRLGSQVLNNFRKIVQIVKDDIAAVSGSDSSASEARPEFLNVTNVQECTSGIQKMNKTSAQVNGVEKRQAVPPYTETNQQLICDALATFVQVHIALLSTVIGKSGLLSYTPLTAPIGAVLRTLEGVVDTLAFAIIALIPFCADDTQQRIDSLDQKFQEAKAAYNPFD</sequence>
<dbReference type="EMBL" id="ANFO01000942">
    <property type="protein sequence ID" value="KGQ05493.1"/>
    <property type="molecule type" value="Genomic_DNA"/>
</dbReference>
<proteinExistence type="predicted"/>
<name>A0A0A2VD64_BEABA</name>
<feature type="chain" id="PRO_5002006304" evidence="1">
    <location>
        <begin position="20"/>
        <end position="219"/>
    </location>
</feature>
<dbReference type="HOGENOM" id="CLU_092498_1_0_1"/>
<organism evidence="2 3">
    <name type="scientific">Beauveria bassiana D1-5</name>
    <dbReference type="NCBI Taxonomy" id="1245745"/>
    <lineage>
        <taxon>Eukaryota</taxon>
        <taxon>Fungi</taxon>
        <taxon>Dikarya</taxon>
        <taxon>Ascomycota</taxon>
        <taxon>Pezizomycotina</taxon>
        <taxon>Sordariomycetes</taxon>
        <taxon>Hypocreomycetidae</taxon>
        <taxon>Hypocreales</taxon>
        <taxon>Cordycipitaceae</taxon>
        <taxon>Beauveria</taxon>
    </lineage>
</organism>
<gene>
    <name evidence="2" type="ORF">BBAD15_g9240</name>
</gene>
<evidence type="ECO:0000313" key="3">
    <source>
        <dbReference type="Proteomes" id="UP000030106"/>
    </source>
</evidence>
<accession>A0A0A2VD64</accession>
<dbReference type="Pfam" id="PF17615">
    <property type="entry name" value="C166"/>
    <property type="match status" value="1"/>
</dbReference>
<keyword evidence="1" id="KW-0732">Signal</keyword>